<dbReference type="Proteomes" id="UP001596174">
    <property type="component" value="Unassembled WGS sequence"/>
</dbReference>
<evidence type="ECO:0000256" key="2">
    <source>
        <dbReference type="SAM" id="SignalP"/>
    </source>
</evidence>
<feature type="signal peptide" evidence="2">
    <location>
        <begin position="1"/>
        <end position="25"/>
    </location>
</feature>
<gene>
    <name evidence="4" type="ORF">ACFP3V_30895</name>
</gene>
<reference evidence="5" key="1">
    <citation type="journal article" date="2019" name="Int. J. Syst. Evol. Microbiol.">
        <title>The Global Catalogue of Microorganisms (GCM) 10K type strain sequencing project: providing services to taxonomists for standard genome sequencing and annotation.</title>
        <authorList>
            <consortium name="The Broad Institute Genomics Platform"/>
            <consortium name="The Broad Institute Genome Sequencing Center for Infectious Disease"/>
            <person name="Wu L."/>
            <person name="Ma J."/>
        </authorList>
    </citation>
    <scope>NUCLEOTIDE SEQUENCE [LARGE SCALE GENOMIC DNA]</scope>
    <source>
        <strain evidence="5">JCM 4816</strain>
    </source>
</reference>
<feature type="region of interest" description="Disordered" evidence="1">
    <location>
        <begin position="22"/>
        <end position="42"/>
    </location>
</feature>
<feature type="chain" id="PRO_5046007114" evidence="2">
    <location>
        <begin position="26"/>
        <end position="287"/>
    </location>
</feature>
<dbReference type="Pfam" id="PF13313">
    <property type="entry name" value="DUF4082"/>
    <property type="match status" value="1"/>
</dbReference>
<evidence type="ECO:0000313" key="4">
    <source>
        <dbReference type="EMBL" id="MFC5911601.1"/>
    </source>
</evidence>
<accession>A0ABW1GDQ7</accession>
<feature type="non-terminal residue" evidence="4">
    <location>
        <position position="287"/>
    </location>
</feature>
<evidence type="ECO:0000313" key="5">
    <source>
        <dbReference type="Proteomes" id="UP001596174"/>
    </source>
</evidence>
<organism evidence="4 5">
    <name type="scientific">Streptacidiphilus monticola</name>
    <dbReference type="NCBI Taxonomy" id="2161674"/>
    <lineage>
        <taxon>Bacteria</taxon>
        <taxon>Bacillati</taxon>
        <taxon>Actinomycetota</taxon>
        <taxon>Actinomycetes</taxon>
        <taxon>Kitasatosporales</taxon>
        <taxon>Streptomycetaceae</taxon>
        <taxon>Streptacidiphilus</taxon>
    </lineage>
</organism>
<evidence type="ECO:0000259" key="3">
    <source>
        <dbReference type="Pfam" id="PF13313"/>
    </source>
</evidence>
<dbReference type="EMBL" id="JBHSQJ010000178">
    <property type="protein sequence ID" value="MFC5911601.1"/>
    <property type="molecule type" value="Genomic_DNA"/>
</dbReference>
<dbReference type="InterPro" id="IPR025141">
    <property type="entry name" value="DUF4082"/>
</dbReference>
<sequence>MRLRVRPAALLLAAALLGASGCDSAGSGPQPPPPGRGDGPTATVFGAAAPAQPDFGDPQPATLGLKFTTSVAGAVTGVRYYRSAANGGHHVGALWDGQGKQLASVDFPDTGDTGWVEAAFSAPVPIRPGQTYTVSYLAPSGHYAATPEAFAGGPVVTASGPLTAVGSAYAPGNRSAFPDQTHGTAQYWVDLAFTPDPDAATYLPGPVFTPATYWSRWPGTAVWRSGTTLPVGVWLQDPTRPAVGGGANLGESFARVGVNTLVGLWDWPKDEHGQTAAAKAAGLAVLA</sequence>
<proteinExistence type="predicted"/>
<name>A0ABW1GDQ7_9ACTN</name>
<evidence type="ECO:0000256" key="1">
    <source>
        <dbReference type="SAM" id="MobiDB-lite"/>
    </source>
</evidence>
<protein>
    <submittedName>
        <fullName evidence="4">DUF4082 domain-containing protein</fullName>
    </submittedName>
</protein>
<feature type="domain" description="DUF4082" evidence="3">
    <location>
        <begin position="48"/>
        <end position="189"/>
    </location>
</feature>
<comment type="caution">
    <text evidence="4">The sequence shown here is derived from an EMBL/GenBank/DDBJ whole genome shotgun (WGS) entry which is preliminary data.</text>
</comment>
<dbReference type="PROSITE" id="PS51257">
    <property type="entry name" value="PROKAR_LIPOPROTEIN"/>
    <property type="match status" value="1"/>
</dbReference>
<dbReference type="RefSeq" id="WP_380590851.1">
    <property type="nucleotide sequence ID" value="NZ_JBHSQJ010000178.1"/>
</dbReference>
<keyword evidence="2" id="KW-0732">Signal</keyword>
<keyword evidence="5" id="KW-1185">Reference proteome</keyword>